<evidence type="ECO:0000259" key="4">
    <source>
        <dbReference type="Pfam" id="PF02626"/>
    </source>
</evidence>
<proteinExistence type="predicted"/>
<dbReference type="Pfam" id="PF02626">
    <property type="entry name" value="CT_A_B"/>
    <property type="match status" value="1"/>
</dbReference>
<feature type="domain" description="Carboxyltransferase" evidence="4">
    <location>
        <begin position="25"/>
        <end position="96"/>
    </location>
</feature>
<evidence type="ECO:0000256" key="2">
    <source>
        <dbReference type="ARBA" id="ARBA00022801"/>
    </source>
</evidence>
<evidence type="ECO:0000256" key="3">
    <source>
        <dbReference type="ARBA" id="ARBA00022840"/>
    </source>
</evidence>
<dbReference type="Proteomes" id="UP001281447">
    <property type="component" value="Unassembled WGS sequence"/>
</dbReference>
<dbReference type="InterPro" id="IPR003778">
    <property type="entry name" value="CT_A_B"/>
</dbReference>
<dbReference type="PANTHER" id="PTHR43309">
    <property type="entry name" value="5-OXOPROLINASE SUBUNIT C"/>
    <property type="match status" value="1"/>
</dbReference>
<name>A0ABU5C2G1_9BACI</name>
<gene>
    <name evidence="5" type="ORF">RWE15_01540</name>
</gene>
<keyword evidence="2" id="KW-0378">Hydrolase</keyword>
<dbReference type="PANTHER" id="PTHR43309:SF5">
    <property type="entry name" value="5-OXOPROLINASE SUBUNIT C"/>
    <property type="match status" value="1"/>
</dbReference>
<reference evidence="5 6" key="1">
    <citation type="submission" date="2023-10" db="EMBL/GenBank/DDBJ databases">
        <title>Virgibacillus halophilus 5B73C genome.</title>
        <authorList>
            <person name="Miliotis G."/>
            <person name="Sengupta P."/>
            <person name="Hameed A."/>
            <person name="Chuvochina M."/>
            <person name="Mcdonagh F."/>
            <person name="Simpson A.C."/>
            <person name="Singh N.K."/>
            <person name="Rekha P.D."/>
            <person name="Raman K."/>
            <person name="Hugenholtz P."/>
            <person name="Venkateswaran K."/>
        </authorList>
    </citation>
    <scope>NUCLEOTIDE SEQUENCE [LARGE SCALE GENOMIC DNA]</scope>
    <source>
        <strain evidence="5 6">5B73C</strain>
    </source>
</reference>
<keyword evidence="6" id="KW-1185">Reference proteome</keyword>
<dbReference type="EMBL" id="JAWDIP010000003">
    <property type="protein sequence ID" value="MDY0393345.1"/>
    <property type="molecule type" value="Genomic_DNA"/>
</dbReference>
<keyword evidence="3" id="KW-0067">ATP-binding</keyword>
<comment type="caution">
    <text evidence="5">The sequence shown here is derived from an EMBL/GenBank/DDBJ whole genome shotgun (WGS) entry which is preliminary data.</text>
</comment>
<evidence type="ECO:0000256" key="1">
    <source>
        <dbReference type="ARBA" id="ARBA00022741"/>
    </source>
</evidence>
<keyword evidence="1" id="KW-0547">Nucleotide-binding</keyword>
<accession>A0ABU5C2G1</accession>
<evidence type="ECO:0000313" key="5">
    <source>
        <dbReference type="EMBL" id="MDY0393345.1"/>
    </source>
</evidence>
<evidence type="ECO:0000313" key="6">
    <source>
        <dbReference type="Proteomes" id="UP001281447"/>
    </source>
</evidence>
<sequence length="105" mass="11597">MILIKKPGLLTTVQDQGRYGFQHNGVVTSGVMDRISSQLANWLAGNHANEAVLEITMIGPVLTFLDEALVAICGADLSPEIDEKKVRNGRTIFVKKRRGAAFWRM</sequence>
<dbReference type="InterPro" id="IPR052708">
    <property type="entry name" value="PxpC"/>
</dbReference>
<protein>
    <recommendedName>
        <fullName evidence="4">Carboxyltransferase domain-containing protein</fullName>
    </recommendedName>
</protein>
<organism evidence="5 6">
    <name type="scientific">Tigheibacillus halophilus</name>
    <dbReference type="NCBI Taxonomy" id="361280"/>
    <lineage>
        <taxon>Bacteria</taxon>
        <taxon>Bacillati</taxon>
        <taxon>Bacillota</taxon>
        <taxon>Bacilli</taxon>
        <taxon>Bacillales</taxon>
        <taxon>Bacillaceae</taxon>
        <taxon>Tigheibacillus</taxon>
    </lineage>
</organism>